<feature type="domain" description="JmjC" evidence="1">
    <location>
        <begin position="82"/>
        <end position="246"/>
    </location>
</feature>
<comment type="caution">
    <text evidence="2">The sequence shown here is derived from an EMBL/GenBank/DDBJ whole genome shotgun (WGS) entry which is preliminary data.</text>
</comment>
<accession>A0A396RQP0</accession>
<dbReference type="OrthoDB" id="3776825at2"/>
<dbReference type="PROSITE" id="PS51184">
    <property type="entry name" value="JMJC"/>
    <property type="match status" value="1"/>
</dbReference>
<dbReference type="InterPro" id="IPR003347">
    <property type="entry name" value="JmjC_dom"/>
</dbReference>
<evidence type="ECO:0000313" key="3">
    <source>
        <dbReference type="Proteomes" id="UP000266693"/>
    </source>
</evidence>
<gene>
    <name evidence="2" type="ORF">D1610_00570</name>
</gene>
<dbReference type="Pfam" id="PF13621">
    <property type="entry name" value="Cupin_8"/>
    <property type="match status" value="1"/>
</dbReference>
<organism evidence="2 3">
    <name type="scientific">Sphingomonas gilva</name>
    <dbReference type="NCBI Taxonomy" id="2305907"/>
    <lineage>
        <taxon>Bacteria</taxon>
        <taxon>Pseudomonadati</taxon>
        <taxon>Pseudomonadota</taxon>
        <taxon>Alphaproteobacteria</taxon>
        <taxon>Sphingomonadales</taxon>
        <taxon>Sphingomonadaceae</taxon>
        <taxon>Sphingomonas</taxon>
    </lineage>
</organism>
<dbReference type="SUPFAM" id="SSF51197">
    <property type="entry name" value="Clavaminate synthase-like"/>
    <property type="match status" value="1"/>
</dbReference>
<keyword evidence="3" id="KW-1185">Reference proteome</keyword>
<proteinExistence type="predicted"/>
<protein>
    <submittedName>
        <fullName evidence="2">Transcriptional regulator</fullName>
    </submittedName>
</protein>
<dbReference type="PANTHER" id="PTHR12461">
    <property type="entry name" value="HYPOXIA-INDUCIBLE FACTOR 1 ALPHA INHIBITOR-RELATED"/>
    <property type="match status" value="1"/>
</dbReference>
<sequence length="283" mass="31074">MAEFFPASARETFAALYPETAGKLTHGLPGHPMLELDALVALSERMRPVDVERNLADIPIGIDPAALADNGLSAADTLRSIERNGSWMVLKFVEQDTAYRALLHDILGELEPIVEAATGPMIKLEAFIFVSSPNAVTPFHFDPEHNILMQVRGTKTMTVFPAGDESIVAASEHERFHAGGHRNLPYDERFLAKGEPIAIGPGEGIYVPVKAPHFVRNGPEPSVSLSVTWRSEWSYREEQAHGLNAVLRKAGLDPAMPRRFPHQNLAKSVAYRALARAGRMIGR</sequence>
<dbReference type="SMART" id="SM00558">
    <property type="entry name" value="JmjC"/>
    <property type="match status" value="1"/>
</dbReference>
<dbReference type="InterPro" id="IPR041667">
    <property type="entry name" value="Cupin_8"/>
</dbReference>
<name>A0A396RQP0_9SPHN</name>
<evidence type="ECO:0000259" key="1">
    <source>
        <dbReference type="PROSITE" id="PS51184"/>
    </source>
</evidence>
<dbReference type="AlphaFoldDB" id="A0A396RQP0"/>
<dbReference type="Gene3D" id="2.60.120.650">
    <property type="entry name" value="Cupin"/>
    <property type="match status" value="1"/>
</dbReference>
<dbReference type="PANTHER" id="PTHR12461:SF105">
    <property type="entry name" value="HYPOXIA-INDUCIBLE FACTOR 1-ALPHA INHIBITOR"/>
    <property type="match status" value="1"/>
</dbReference>
<dbReference type="RefSeq" id="WP_118862206.1">
    <property type="nucleotide sequence ID" value="NZ_QWLV01000001.1"/>
</dbReference>
<evidence type="ECO:0000313" key="2">
    <source>
        <dbReference type="EMBL" id="RHW18699.1"/>
    </source>
</evidence>
<reference evidence="2 3" key="1">
    <citation type="submission" date="2018-08" db="EMBL/GenBank/DDBJ databases">
        <title>The multiple taxonomic identification of Sphingomonas gilva.</title>
        <authorList>
            <person name="Zhu D."/>
            <person name="Zheng S."/>
        </authorList>
    </citation>
    <scope>NUCLEOTIDE SEQUENCE [LARGE SCALE GENOMIC DNA]</scope>
    <source>
        <strain evidence="2 3">ZDH117</strain>
    </source>
</reference>
<dbReference type="Proteomes" id="UP000266693">
    <property type="component" value="Unassembled WGS sequence"/>
</dbReference>
<dbReference type="EMBL" id="QWLV01000001">
    <property type="protein sequence ID" value="RHW18699.1"/>
    <property type="molecule type" value="Genomic_DNA"/>
</dbReference>